<gene>
    <name evidence="2" type="ORF">B296_00021892</name>
</gene>
<evidence type="ECO:0000313" key="2">
    <source>
        <dbReference type="EMBL" id="RRT52395.1"/>
    </source>
</evidence>
<evidence type="ECO:0000256" key="1">
    <source>
        <dbReference type="SAM" id="MobiDB-lite"/>
    </source>
</evidence>
<feature type="compositionally biased region" description="Basic residues" evidence="1">
    <location>
        <begin position="145"/>
        <end position="154"/>
    </location>
</feature>
<feature type="compositionally biased region" description="Polar residues" evidence="1">
    <location>
        <begin position="31"/>
        <end position="41"/>
    </location>
</feature>
<dbReference type="Proteomes" id="UP000287651">
    <property type="component" value="Unassembled WGS sequence"/>
</dbReference>
<name>A0A426YKV6_ENSVE</name>
<dbReference type="EMBL" id="AMZH03011689">
    <property type="protein sequence ID" value="RRT52395.1"/>
    <property type="molecule type" value="Genomic_DNA"/>
</dbReference>
<comment type="caution">
    <text evidence="2">The sequence shown here is derived from an EMBL/GenBank/DDBJ whole genome shotgun (WGS) entry which is preliminary data.</text>
</comment>
<protein>
    <submittedName>
        <fullName evidence="2">Uncharacterized protein</fullName>
    </submittedName>
</protein>
<evidence type="ECO:0000313" key="3">
    <source>
        <dbReference type="Proteomes" id="UP000287651"/>
    </source>
</evidence>
<reference evidence="2 3" key="1">
    <citation type="journal article" date="2014" name="Agronomy (Basel)">
        <title>A Draft Genome Sequence for Ensete ventricosum, the Drought-Tolerant Tree Against Hunger.</title>
        <authorList>
            <person name="Harrison J."/>
            <person name="Moore K.A."/>
            <person name="Paszkiewicz K."/>
            <person name="Jones T."/>
            <person name="Grant M."/>
            <person name="Ambacheew D."/>
            <person name="Muzemil S."/>
            <person name="Studholme D.J."/>
        </authorList>
    </citation>
    <scope>NUCLEOTIDE SEQUENCE [LARGE SCALE GENOMIC DNA]</scope>
</reference>
<feature type="region of interest" description="Disordered" evidence="1">
    <location>
        <begin position="120"/>
        <end position="154"/>
    </location>
</feature>
<proteinExistence type="predicted"/>
<feature type="region of interest" description="Disordered" evidence="1">
    <location>
        <begin position="22"/>
        <end position="41"/>
    </location>
</feature>
<feature type="region of interest" description="Disordered" evidence="1">
    <location>
        <begin position="54"/>
        <end position="89"/>
    </location>
</feature>
<organism evidence="2 3">
    <name type="scientific">Ensete ventricosum</name>
    <name type="common">Abyssinian banana</name>
    <name type="synonym">Musa ensete</name>
    <dbReference type="NCBI Taxonomy" id="4639"/>
    <lineage>
        <taxon>Eukaryota</taxon>
        <taxon>Viridiplantae</taxon>
        <taxon>Streptophyta</taxon>
        <taxon>Embryophyta</taxon>
        <taxon>Tracheophyta</taxon>
        <taxon>Spermatophyta</taxon>
        <taxon>Magnoliopsida</taxon>
        <taxon>Liliopsida</taxon>
        <taxon>Zingiberales</taxon>
        <taxon>Musaceae</taxon>
        <taxon>Ensete</taxon>
    </lineage>
</organism>
<sequence>MTTSFHRFRSCANFIVDSSPSTVATSASATDGTNEISTDLPTSTDTVAATLTSFLSPEQRNLGRLPSLQPRQRSGTLAPAVSGPTNAPANAALANTPLAAAAHLLSVAVAPLTAAPFTAHPVLDAVPPTPSNDYPLSSSKERSKCGHHRRVSQD</sequence>
<dbReference type="AlphaFoldDB" id="A0A426YKV6"/>
<accession>A0A426YKV6</accession>